<name>A0ABQ3VI87_9CHLR</name>
<keyword evidence="4" id="KW-0175">Coiled coil</keyword>
<sequence>MEQQQPTEPTESSSLLNGNRELAVLYAIAGYLNRQVDVHDALQEVLAHVTQLLGLRTGWVWLFDDAGNPTVAASQHLPPYLADHPERMCGSCLCLDTFMGGSMEGASNINVLRCSRLKNAERDSDPSALGLRFHSSVPIYASSTLLGVMNVASEDWRELRADELQLLHIISDQIGLALQRARLSAEHTRAAARLATTEERNRLAREIHDTMAQGLAAIALQLETADALIQTRPERTHEAIQRALSLARHNLEEARRSVMDLRAAPLQEHTLPEALAALATAEPLPVVQYSYTPMLQFPALPARIEAGLYRIAQEALTNARKHANAQHIDMRLIAEEQWISLRIQDDGDGFETTNMPQNNGPNTGHFGLTGIGERVRILGGSICIFSEPGTGTCIEVSVPY</sequence>
<dbReference type="Pfam" id="PF02518">
    <property type="entry name" value="HATPase_c"/>
    <property type="match status" value="1"/>
</dbReference>
<dbReference type="InterPro" id="IPR003594">
    <property type="entry name" value="HATPase_dom"/>
</dbReference>
<dbReference type="RefSeq" id="WP_201363062.1">
    <property type="nucleotide sequence ID" value="NZ_BNJJ01000009.1"/>
</dbReference>
<keyword evidence="3" id="KW-0902">Two-component regulatory system</keyword>
<keyword evidence="2 6" id="KW-0418">Kinase</keyword>
<dbReference type="InterPro" id="IPR003018">
    <property type="entry name" value="GAF"/>
</dbReference>
<dbReference type="InterPro" id="IPR050482">
    <property type="entry name" value="Sensor_HK_TwoCompSys"/>
</dbReference>
<evidence type="ECO:0000259" key="5">
    <source>
        <dbReference type="PROSITE" id="PS50109"/>
    </source>
</evidence>
<comment type="caution">
    <text evidence="6">The sequence shown here is derived from an EMBL/GenBank/DDBJ whole genome shotgun (WGS) entry which is preliminary data.</text>
</comment>
<protein>
    <submittedName>
        <fullName evidence="6">Sensor histidine kinase</fullName>
    </submittedName>
</protein>
<dbReference type="GO" id="GO:0016301">
    <property type="term" value="F:kinase activity"/>
    <property type="evidence" value="ECO:0007669"/>
    <property type="project" value="UniProtKB-KW"/>
</dbReference>
<dbReference type="Gene3D" id="3.30.565.10">
    <property type="entry name" value="Histidine kinase-like ATPase, C-terminal domain"/>
    <property type="match status" value="1"/>
</dbReference>
<feature type="coiled-coil region" evidence="4">
    <location>
        <begin position="237"/>
        <end position="264"/>
    </location>
</feature>
<dbReference type="InterPro" id="IPR029016">
    <property type="entry name" value="GAF-like_dom_sf"/>
</dbReference>
<feature type="domain" description="Histidine kinase" evidence="5">
    <location>
        <begin position="308"/>
        <end position="400"/>
    </location>
</feature>
<proteinExistence type="predicted"/>
<keyword evidence="1" id="KW-0808">Transferase</keyword>
<dbReference type="Proteomes" id="UP000635565">
    <property type="component" value="Unassembled WGS sequence"/>
</dbReference>
<dbReference type="PANTHER" id="PTHR24421">
    <property type="entry name" value="NITRATE/NITRITE SENSOR PROTEIN NARX-RELATED"/>
    <property type="match status" value="1"/>
</dbReference>
<organism evidence="6 7">
    <name type="scientific">Dictyobacter formicarum</name>
    <dbReference type="NCBI Taxonomy" id="2778368"/>
    <lineage>
        <taxon>Bacteria</taxon>
        <taxon>Bacillati</taxon>
        <taxon>Chloroflexota</taxon>
        <taxon>Ktedonobacteria</taxon>
        <taxon>Ktedonobacterales</taxon>
        <taxon>Dictyobacteraceae</taxon>
        <taxon>Dictyobacter</taxon>
    </lineage>
</organism>
<dbReference type="SUPFAM" id="SSF55874">
    <property type="entry name" value="ATPase domain of HSP90 chaperone/DNA topoisomerase II/histidine kinase"/>
    <property type="match status" value="1"/>
</dbReference>
<evidence type="ECO:0000256" key="2">
    <source>
        <dbReference type="ARBA" id="ARBA00022777"/>
    </source>
</evidence>
<dbReference type="InterPro" id="IPR011712">
    <property type="entry name" value="Sig_transdc_His_kin_sub3_dim/P"/>
</dbReference>
<evidence type="ECO:0000256" key="3">
    <source>
        <dbReference type="ARBA" id="ARBA00023012"/>
    </source>
</evidence>
<dbReference type="CDD" id="cd16917">
    <property type="entry name" value="HATPase_UhpB-NarQ-NarX-like"/>
    <property type="match status" value="1"/>
</dbReference>
<dbReference type="Pfam" id="PF13185">
    <property type="entry name" value="GAF_2"/>
    <property type="match status" value="1"/>
</dbReference>
<dbReference type="InterPro" id="IPR005467">
    <property type="entry name" value="His_kinase_dom"/>
</dbReference>
<evidence type="ECO:0000313" key="7">
    <source>
        <dbReference type="Proteomes" id="UP000635565"/>
    </source>
</evidence>
<dbReference type="EMBL" id="BNJJ01000009">
    <property type="protein sequence ID" value="GHO85404.1"/>
    <property type="molecule type" value="Genomic_DNA"/>
</dbReference>
<dbReference type="PANTHER" id="PTHR24421:SF62">
    <property type="entry name" value="SENSORY TRANSDUCTION HISTIDINE KINASE"/>
    <property type="match status" value="1"/>
</dbReference>
<accession>A0ABQ3VI87</accession>
<dbReference type="PROSITE" id="PS50109">
    <property type="entry name" value="HIS_KIN"/>
    <property type="match status" value="1"/>
</dbReference>
<reference evidence="6 7" key="1">
    <citation type="journal article" date="2021" name="Int. J. Syst. Evol. Microbiol.">
        <title>Reticulibacter mediterranei gen. nov., sp. nov., within the new family Reticulibacteraceae fam. nov., and Ktedonospora formicarum gen. nov., sp. nov., Ktedonobacter robiniae sp. nov., Dictyobacter formicarum sp. nov. and Dictyobacter arantiisoli sp. nov., belonging to the class Ktedonobacteria.</title>
        <authorList>
            <person name="Yabe S."/>
            <person name="Zheng Y."/>
            <person name="Wang C.M."/>
            <person name="Sakai Y."/>
            <person name="Abe K."/>
            <person name="Yokota A."/>
            <person name="Donadio S."/>
            <person name="Cavaletti L."/>
            <person name="Monciardini P."/>
        </authorList>
    </citation>
    <scope>NUCLEOTIDE SEQUENCE [LARGE SCALE GENOMIC DNA]</scope>
    <source>
        <strain evidence="6 7">SOSP1-9</strain>
    </source>
</reference>
<dbReference type="Pfam" id="PF07730">
    <property type="entry name" value="HisKA_3"/>
    <property type="match status" value="1"/>
</dbReference>
<gene>
    <name evidence="6" type="ORF">KSZ_34100</name>
</gene>
<dbReference type="Gene3D" id="1.20.5.1930">
    <property type="match status" value="1"/>
</dbReference>
<evidence type="ECO:0000313" key="6">
    <source>
        <dbReference type="EMBL" id="GHO85404.1"/>
    </source>
</evidence>
<dbReference type="SUPFAM" id="SSF55781">
    <property type="entry name" value="GAF domain-like"/>
    <property type="match status" value="1"/>
</dbReference>
<keyword evidence="7" id="KW-1185">Reference proteome</keyword>
<evidence type="ECO:0000256" key="1">
    <source>
        <dbReference type="ARBA" id="ARBA00022679"/>
    </source>
</evidence>
<evidence type="ECO:0000256" key="4">
    <source>
        <dbReference type="SAM" id="Coils"/>
    </source>
</evidence>
<dbReference type="Gene3D" id="3.30.450.40">
    <property type="match status" value="1"/>
</dbReference>
<dbReference type="InterPro" id="IPR036890">
    <property type="entry name" value="HATPase_C_sf"/>
</dbReference>
<dbReference type="SMART" id="SM00065">
    <property type="entry name" value="GAF"/>
    <property type="match status" value="1"/>
</dbReference>